<dbReference type="RefSeq" id="XP_070897718.1">
    <property type="nucleotide sequence ID" value="XM_071046036.1"/>
</dbReference>
<evidence type="ECO:0000256" key="2">
    <source>
        <dbReference type="ARBA" id="ARBA00023125"/>
    </source>
</evidence>
<evidence type="ECO:0000256" key="3">
    <source>
        <dbReference type="ARBA" id="ARBA00023163"/>
    </source>
</evidence>
<dbReference type="GeneID" id="98161200"/>
<dbReference type="EMBL" id="JBFXLR010000029">
    <property type="protein sequence ID" value="KAL2847395.1"/>
    <property type="molecule type" value="Genomic_DNA"/>
</dbReference>
<organism evidence="7 8">
    <name type="scientific">Aspergillus pseudodeflectus</name>
    <dbReference type="NCBI Taxonomy" id="176178"/>
    <lineage>
        <taxon>Eukaryota</taxon>
        <taxon>Fungi</taxon>
        <taxon>Dikarya</taxon>
        <taxon>Ascomycota</taxon>
        <taxon>Pezizomycotina</taxon>
        <taxon>Eurotiomycetes</taxon>
        <taxon>Eurotiomycetidae</taxon>
        <taxon>Eurotiales</taxon>
        <taxon>Aspergillaceae</taxon>
        <taxon>Aspergillus</taxon>
        <taxon>Aspergillus subgen. Nidulantes</taxon>
    </lineage>
</organism>
<name>A0ABR4K4Z6_9EURO</name>
<dbReference type="InterPro" id="IPR036864">
    <property type="entry name" value="Zn2-C6_fun-type_DNA-bd_sf"/>
</dbReference>
<keyword evidence="8" id="KW-1185">Reference proteome</keyword>
<evidence type="ECO:0000256" key="1">
    <source>
        <dbReference type="ARBA" id="ARBA00023015"/>
    </source>
</evidence>
<proteinExistence type="predicted"/>
<dbReference type="CDD" id="cd00067">
    <property type="entry name" value="GAL4"/>
    <property type="match status" value="1"/>
</dbReference>
<dbReference type="InterPro" id="IPR021858">
    <property type="entry name" value="Fun_TF"/>
</dbReference>
<comment type="caution">
    <text evidence="7">The sequence shown here is derived from an EMBL/GenBank/DDBJ whole genome shotgun (WGS) entry which is preliminary data.</text>
</comment>
<feature type="compositionally biased region" description="Low complexity" evidence="5">
    <location>
        <begin position="68"/>
        <end position="77"/>
    </location>
</feature>
<evidence type="ECO:0000256" key="4">
    <source>
        <dbReference type="ARBA" id="ARBA00023242"/>
    </source>
</evidence>
<sequence>MPPRRYHKKSRTGCLACRSRRIKCDETWPVCESCQRAALLCDYRAAGQRSRAPRPASQSHEPELTEQSRPSEAPASADAPATFDMLDLSLMHYYTATTSISLFGTAQVTIWQQEIPTIAHSSPLLMHGLLATAALQASSLAGNEGRTYWAKALHHHNRGLLLFNPLISHITPASAPILFTFSLLLVVWAYASTGINATNSNNNNNNTTSPSLLTLLTSLDLVRGSMALLESHTDAIMDHPVTRRHLPTTRWTGRVRDLPAQTASILASLRNKAADVIDSLGIDHLERFLQEAEESGDDTGMATGWPATINGIVWKRVRDGRPLSVLTFMHYAVIVERHCRPCWWLEGWAEALVRAVEGVLGEADKERLEWAVHRDWVKFVLGV</sequence>
<keyword evidence="1" id="KW-0805">Transcription regulation</keyword>
<dbReference type="Pfam" id="PF00172">
    <property type="entry name" value="Zn_clus"/>
    <property type="match status" value="1"/>
</dbReference>
<keyword evidence="3" id="KW-0804">Transcription</keyword>
<evidence type="ECO:0000313" key="8">
    <source>
        <dbReference type="Proteomes" id="UP001610444"/>
    </source>
</evidence>
<keyword evidence="2" id="KW-0238">DNA-binding</keyword>
<reference evidence="7 8" key="1">
    <citation type="submission" date="2024-07" db="EMBL/GenBank/DDBJ databases">
        <title>Section-level genome sequencing and comparative genomics of Aspergillus sections Usti and Cavernicolus.</title>
        <authorList>
            <consortium name="Lawrence Berkeley National Laboratory"/>
            <person name="Nybo J.L."/>
            <person name="Vesth T.C."/>
            <person name="Theobald S."/>
            <person name="Frisvad J.C."/>
            <person name="Larsen T.O."/>
            <person name="Kjaerboelling I."/>
            <person name="Rothschild-Mancinelli K."/>
            <person name="Lyhne E.K."/>
            <person name="Kogle M.E."/>
            <person name="Barry K."/>
            <person name="Clum A."/>
            <person name="Na H."/>
            <person name="Ledsgaard L."/>
            <person name="Lin J."/>
            <person name="Lipzen A."/>
            <person name="Kuo A."/>
            <person name="Riley R."/>
            <person name="Mondo S."/>
            <person name="LaButti K."/>
            <person name="Haridas S."/>
            <person name="Pangalinan J."/>
            <person name="Salamov A.A."/>
            <person name="Simmons B.A."/>
            <person name="Magnuson J.K."/>
            <person name="Chen J."/>
            <person name="Drula E."/>
            <person name="Henrissat B."/>
            <person name="Wiebenga A."/>
            <person name="Lubbers R.J."/>
            <person name="Gomes A.C."/>
            <person name="Macurrencykelacurrency M.R."/>
            <person name="Stajich J."/>
            <person name="Grigoriev I.V."/>
            <person name="Mortensen U.H."/>
            <person name="De vries R.P."/>
            <person name="Baker S.E."/>
            <person name="Andersen M.R."/>
        </authorList>
    </citation>
    <scope>NUCLEOTIDE SEQUENCE [LARGE SCALE GENOMIC DNA]</scope>
    <source>
        <strain evidence="7 8">CBS 756.74</strain>
    </source>
</reference>
<dbReference type="Gene3D" id="4.10.240.10">
    <property type="entry name" value="Zn(2)-C6 fungal-type DNA-binding domain"/>
    <property type="match status" value="1"/>
</dbReference>
<dbReference type="PANTHER" id="PTHR47784:SF5">
    <property type="entry name" value="STEROL UPTAKE CONTROL PROTEIN 2"/>
    <property type="match status" value="1"/>
</dbReference>
<dbReference type="PANTHER" id="PTHR47784">
    <property type="entry name" value="STEROL UPTAKE CONTROL PROTEIN 2"/>
    <property type="match status" value="1"/>
</dbReference>
<evidence type="ECO:0000256" key="5">
    <source>
        <dbReference type="SAM" id="MobiDB-lite"/>
    </source>
</evidence>
<feature type="region of interest" description="Disordered" evidence="5">
    <location>
        <begin position="51"/>
        <end position="77"/>
    </location>
</feature>
<evidence type="ECO:0000313" key="7">
    <source>
        <dbReference type="EMBL" id="KAL2847395.1"/>
    </source>
</evidence>
<evidence type="ECO:0000259" key="6">
    <source>
        <dbReference type="PROSITE" id="PS50048"/>
    </source>
</evidence>
<feature type="domain" description="Zn(2)-C6 fungal-type" evidence="6">
    <location>
        <begin position="13"/>
        <end position="43"/>
    </location>
</feature>
<protein>
    <recommendedName>
        <fullName evidence="6">Zn(2)-C6 fungal-type domain-containing protein</fullName>
    </recommendedName>
</protein>
<gene>
    <name evidence="7" type="ORF">BJX68DRAFT_268262</name>
</gene>
<dbReference type="SUPFAM" id="SSF57701">
    <property type="entry name" value="Zn2/Cys6 DNA-binding domain"/>
    <property type="match status" value="1"/>
</dbReference>
<dbReference type="SMART" id="SM00066">
    <property type="entry name" value="GAL4"/>
    <property type="match status" value="1"/>
</dbReference>
<dbReference type="PROSITE" id="PS00463">
    <property type="entry name" value="ZN2_CY6_FUNGAL_1"/>
    <property type="match status" value="1"/>
</dbReference>
<dbReference type="PROSITE" id="PS50048">
    <property type="entry name" value="ZN2_CY6_FUNGAL_2"/>
    <property type="match status" value="1"/>
</dbReference>
<dbReference type="InterPro" id="IPR053157">
    <property type="entry name" value="Sterol_Uptake_Regulator"/>
</dbReference>
<keyword evidence="4" id="KW-0539">Nucleus</keyword>
<accession>A0ABR4K4Z6</accession>
<dbReference type="InterPro" id="IPR001138">
    <property type="entry name" value="Zn2Cys6_DnaBD"/>
</dbReference>
<dbReference type="Proteomes" id="UP001610444">
    <property type="component" value="Unassembled WGS sequence"/>
</dbReference>
<dbReference type="Pfam" id="PF11951">
    <property type="entry name" value="Fungal_trans_2"/>
    <property type="match status" value="1"/>
</dbReference>